<dbReference type="EMBL" id="SMKE01000190">
    <property type="protein sequence ID" value="TDB98807.1"/>
    <property type="molecule type" value="Genomic_DNA"/>
</dbReference>
<dbReference type="Proteomes" id="UP000295626">
    <property type="component" value="Unassembled WGS sequence"/>
</dbReference>
<dbReference type="SUPFAM" id="SSF52777">
    <property type="entry name" value="CoA-dependent acyltransferases"/>
    <property type="match status" value="2"/>
</dbReference>
<keyword evidence="4" id="KW-1185">Reference proteome</keyword>
<dbReference type="PANTHER" id="PTHR45527">
    <property type="entry name" value="NONRIBOSOMAL PEPTIDE SYNTHETASE"/>
    <property type="match status" value="1"/>
</dbReference>
<protein>
    <recommendedName>
        <fullName evidence="2">Condensation domain-containing protein</fullName>
    </recommendedName>
</protein>
<dbReference type="InterPro" id="IPR001242">
    <property type="entry name" value="Condensation_dom"/>
</dbReference>
<evidence type="ECO:0000313" key="3">
    <source>
        <dbReference type="EMBL" id="TDB98807.1"/>
    </source>
</evidence>
<evidence type="ECO:0000313" key="4">
    <source>
        <dbReference type="Proteomes" id="UP000295626"/>
    </source>
</evidence>
<evidence type="ECO:0000259" key="2">
    <source>
        <dbReference type="Pfam" id="PF00668"/>
    </source>
</evidence>
<reference evidence="3 4" key="1">
    <citation type="submission" date="2019-02" db="EMBL/GenBank/DDBJ databases">
        <title>Draft genome sequences of novel Actinobacteria.</title>
        <authorList>
            <person name="Sahin N."/>
            <person name="Ay H."/>
            <person name="Saygin H."/>
        </authorList>
    </citation>
    <scope>NUCLEOTIDE SEQUENCE [LARGE SCALE GENOMIC DNA]</scope>
    <source>
        <strain evidence="3 4">JCM 30529</strain>
    </source>
</reference>
<accession>A0ABY2DIB5</accession>
<dbReference type="InterPro" id="IPR023213">
    <property type="entry name" value="CAT-like_dom_sf"/>
</dbReference>
<feature type="region of interest" description="Disordered" evidence="1">
    <location>
        <begin position="1"/>
        <end position="73"/>
    </location>
</feature>
<dbReference type="Pfam" id="PF00668">
    <property type="entry name" value="Condensation"/>
    <property type="match status" value="1"/>
</dbReference>
<comment type="caution">
    <text evidence="3">The sequence shown here is derived from an EMBL/GenBank/DDBJ whole genome shotgun (WGS) entry which is preliminary data.</text>
</comment>
<feature type="compositionally biased region" description="Pro residues" evidence="1">
    <location>
        <begin position="1"/>
        <end position="10"/>
    </location>
</feature>
<dbReference type="Gene3D" id="3.30.559.10">
    <property type="entry name" value="Chloramphenicol acetyltransferase-like domain"/>
    <property type="match status" value="1"/>
</dbReference>
<dbReference type="PANTHER" id="PTHR45527:SF1">
    <property type="entry name" value="FATTY ACID SYNTHASE"/>
    <property type="match status" value="1"/>
</dbReference>
<gene>
    <name evidence="3" type="ORF">E1091_07440</name>
</gene>
<feature type="compositionally biased region" description="Basic and acidic residues" evidence="1">
    <location>
        <begin position="242"/>
        <end position="266"/>
    </location>
</feature>
<proteinExistence type="predicted"/>
<feature type="domain" description="Condensation" evidence="2">
    <location>
        <begin position="125"/>
        <end position="230"/>
    </location>
</feature>
<name>A0ABY2DIB5_9ACTN</name>
<organism evidence="3 4">
    <name type="scientific">Micromonospora fluostatini</name>
    <dbReference type="NCBI Taxonomy" id="1629071"/>
    <lineage>
        <taxon>Bacteria</taxon>
        <taxon>Bacillati</taxon>
        <taxon>Actinomycetota</taxon>
        <taxon>Actinomycetes</taxon>
        <taxon>Micromonosporales</taxon>
        <taxon>Micromonosporaceae</taxon>
        <taxon>Micromonospora</taxon>
    </lineage>
</organism>
<sequence>MAGASPPPPRGAAADPRPARRDRVWTVTRPSGPDRSRCPRRWSSPAPRGSPGSSSAPRVRPRPSSDPAGRSWHDRAVSAGAEIRRAPLGGAQQFEWWKLLTGDCNAVTVEYRPEPPIPYLRALAALRGLLARHEALRTTFQLDDAGTPVQVVHAPGEPSVRFCDAESDAGRAAFRRTLTEPPFTATDTELVRFGVVCWDELVVELLVVVSHAVFDGHSQRLVRAELVEACGADAPPGPARPAVERPAVERPAVERPAVERPDRAGDVGHQPVDSARAEVSGELVPGREAAERFWREEVRHLPARLFVPSRPGVFQRYGASYRSAALAPALVLAARRHRTTPTVVYSALVHALLAIMSGEPATVVRNHFAGRTTGERGTVGCYHCILPTTVDVSDNPSVGTLIERVRVRMFRVQSRYRVGQLTLRETLAAEERRRGVPFAAGTTVNFDHSPELTELLGRDDRELTDLLATSGELELAMGRNEVTPDRDGFDAYLMTTVEPAAAWVLASFNSMVLDPGQMRALLAGPERILRAHLAGPDLTLDQVAARLGGDLGDPVRVGLRPDEELDPPPAHDGGAPVAPALAALRGAVARLHGGDDVDPDRCYLALGGRLLLVPAVLARLAGAGWTGLAPDDFARPESLTRLAGRLRRAG</sequence>
<feature type="compositionally biased region" description="Low complexity" evidence="1">
    <location>
        <begin position="41"/>
        <end position="58"/>
    </location>
</feature>
<feature type="region of interest" description="Disordered" evidence="1">
    <location>
        <begin position="233"/>
        <end position="282"/>
    </location>
</feature>
<evidence type="ECO:0000256" key="1">
    <source>
        <dbReference type="SAM" id="MobiDB-lite"/>
    </source>
</evidence>
<dbReference type="Gene3D" id="3.30.559.30">
    <property type="entry name" value="Nonribosomal peptide synthetase, condensation domain"/>
    <property type="match status" value="1"/>
</dbReference>